<evidence type="ECO:0000256" key="5">
    <source>
        <dbReference type="ARBA" id="ARBA00023180"/>
    </source>
</evidence>
<dbReference type="Pfam" id="PF02485">
    <property type="entry name" value="Branch"/>
    <property type="match status" value="1"/>
</dbReference>
<dbReference type="EMBL" id="JAQIZT010000003">
    <property type="protein sequence ID" value="KAJ7002511.1"/>
    <property type="molecule type" value="Genomic_DNA"/>
</dbReference>
<dbReference type="GO" id="GO:0016020">
    <property type="term" value="C:membrane"/>
    <property type="evidence" value="ECO:0007669"/>
    <property type="project" value="UniProtKB-SubCell"/>
</dbReference>
<accession>A0AAD6R5A9</accession>
<evidence type="ECO:0000256" key="3">
    <source>
        <dbReference type="ARBA" id="ARBA00022679"/>
    </source>
</evidence>
<sequence length="313" mass="35288">MLKRKDDKEHCMPKIMLSAQEEMGMPKVPWKSFEVYRVKWGYMSTIDVEKRLLANALLDFSNEWFLLLLESCIPLYKFHHHVCISHAIKTLLCGVFYELSSDGCGHYFHQMLLKIQLHQWRKGSQWLAIQRDLAIYIVSETKYHVKWVGIAWIKPSSETKREWEGSGFQPATTSDEVASSKSLSLSCIGDHLVSFPGNPSGGSGTGPTVFVLCKMSSTDSRLLNYNASVLIRITPPLGSYCDCLPWIGTASTDVTILENSCRIAENEINRACYVAVCEELTNAAKSDSTRSATAWYLEAPAVFWKVMSLARNP</sequence>
<dbReference type="AlphaFoldDB" id="A0AAD6R5A9"/>
<name>A0AAD6R5A9_9ROSI</name>
<dbReference type="InterPro" id="IPR003406">
    <property type="entry name" value="Glyco_trans_14"/>
</dbReference>
<dbReference type="PANTHER" id="PTHR31042:SF3">
    <property type="entry name" value="OS08G0110400 PROTEIN"/>
    <property type="match status" value="1"/>
</dbReference>
<evidence type="ECO:0000256" key="1">
    <source>
        <dbReference type="ARBA" id="ARBA00004606"/>
    </source>
</evidence>
<keyword evidence="5" id="KW-0325">Glycoprotein</keyword>
<protein>
    <submittedName>
        <fullName evidence="6">Uncharacterized protein</fullName>
    </submittedName>
</protein>
<keyword evidence="2" id="KW-0328">Glycosyltransferase</keyword>
<dbReference type="GO" id="GO:0016757">
    <property type="term" value="F:glycosyltransferase activity"/>
    <property type="evidence" value="ECO:0007669"/>
    <property type="project" value="UniProtKB-KW"/>
</dbReference>
<dbReference type="InterPro" id="IPR044174">
    <property type="entry name" value="BC10-like"/>
</dbReference>
<keyword evidence="8" id="KW-1185">Reference proteome</keyword>
<reference evidence="6" key="1">
    <citation type="journal article" date="2023" name="Mol. Ecol. Resour.">
        <title>Chromosome-level genome assembly of a triploid poplar Populus alba 'Berolinensis'.</title>
        <authorList>
            <person name="Chen S."/>
            <person name="Yu Y."/>
            <person name="Wang X."/>
            <person name="Wang S."/>
            <person name="Zhang T."/>
            <person name="Zhou Y."/>
            <person name="He R."/>
            <person name="Meng N."/>
            <person name="Wang Y."/>
            <person name="Liu W."/>
            <person name="Liu Z."/>
            <person name="Liu J."/>
            <person name="Guo Q."/>
            <person name="Huang H."/>
            <person name="Sederoff R.R."/>
            <person name="Wang G."/>
            <person name="Qu G."/>
            <person name="Chen S."/>
        </authorList>
    </citation>
    <scope>NUCLEOTIDE SEQUENCE</scope>
    <source>
        <strain evidence="6">SC-2020</strain>
    </source>
</reference>
<evidence type="ECO:0000313" key="6">
    <source>
        <dbReference type="EMBL" id="KAJ7002456.1"/>
    </source>
</evidence>
<organism evidence="6 8">
    <name type="scientific">Populus alba x Populus x berolinensis</name>
    <dbReference type="NCBI Taxonomy" id="444605"/>
    <lineage>
        <taxon>Eukaryota</taxon>
        <taxon>Viridiplantae</taxon>
        <taxon>Streptophyta</taxon>
        <taxon>Embryophyta</taxon>
        <taxon>Tracheophyta</taxon>
        <taxon>Spermatophyta</taxon>
        <taxon>Magnoliopsida</taxon>
        <taxon>eudicotyledons</taxon>
        <taxon>Gunneridae</taxon>
        <taxon>Pentapetalae</taxon>
        <taxon>rosids</taxon>
        <taxon>fabids</taxon>
        <taxon>Malpighiales</taxon>
        <taxon>Salicaceae</taxon>
        <taxon>Saliceae</taxon>
        <taxon>Populus</taxon>
    </lineage>
</organism>
<evidence type="ECO:0000313" key="8">
    <source>
        <dbReference type="Proteomes" id="UP001164929"/>
    </source>
</evidence>
<keyword evidence="3" id="KW-0808">Transferase</keyword>
<evidence type="ECO:0000313" key="7">
    <source>
        <dbReference type="EMBL" id="KAJ7002511.1"/>
    </source>
</evidence>
<dbReference type="PANTHER" id="PTHR31042">
    <property type="entry name" value="CORE-2/I-BRANCHING BETA-1,6-N-ACETYLGLUCOSAMINYLTRANSFERASE FAMILY PROTEIN-RELATED"/>
    <property type="match status" value="1"/>
</dbReference>
<evidence type="ECO:0000256" key="4">
    <source>
        <dbReference type="ARBA" id="ARBA00023136"/>
    </source>
</evidence>
<dbReference type="Proteomes" id="UP001164929">
    <property type="component" value="Chromosome 3"/>
</dbReference>
<keyword evidence="4" id="KW-0472">Membrane</keyword>
<comment type="caution">
    <text evidence="6">The sequence shown here is derived from an EMBL/GenBank/DDBJ whole genome shotgun (WGS) entry which is preliminary data.</text>
</comment>
<comment type="subcellular location">
    <subcellularLocation>
        <location evidence="1">Membrane</location>
        <topology evidence="1">Single-pass type II membrane protein</topology>
    </subcellularLocation>
</comment>
<evidence type="ECO:0000256" key="2">
    <source>
        <dbReference type="ARBA" id="ARBA00022676"/>
    </source>
</evidence>
<proteinExistence type="predicted"/>
<dbReference type="EMBL" id="JAQIZT010000003">
    <property type="protein sequence ID" value="KAJ7002456.1"/>
    <property type="molecule type" value="Genomic_DNA"/>
</dbReference>
<gene>
    <name evidence="6" type="ORF">NC653_007817</name>
    <name evidence="7" type="ORF">NC653_007867</name>
</gene>